<accession>D1PKJ9</accession>
<evidence type="ECO:0008006" key="3">
    <source>
        <dbReference type="Google" id="ProtNLM"/>
    </source>
</evidence>
<dbReference type="eggNOG" id="COG0845">
    <property type="taxonomic scope" value="Bacteria"/>
</dbReference>
<organism evidence="1 2">
    <name type="scientific">Subdoligranulum variabile DSM 15176</name>
    <dbReference type="NCBI Taxonomy" id="411471"/>
    <lineage>
        <taxon>Bacteria</taxon>
        <taxon>Bacillati</taxon>
        <taxon>Bacillota</taxon>
        <taxon>Clostridia</taxon>
        <taxon>Eubacteriales</taxon>
        <taxon>Oscillospiraceae</taxon>
        <taxon>Subdoligranulum</taxon>
    </lineage>
</organism>
<dbReference type="EMBL" id="ACBY02000020">
    <property type="protein sequence ID" value="EFB76507.1"/>
    <property type="molecule type" value="Genomic_DNA"/>
</dbReference>
<evidence type="ECO:0000313" key="2">
    <source>
        <dbReference type="Proteomes" id="UP000003438"/>
    </source>
</evidence>
<evidence type="ECO:0000313" key="1">
    <source>
        <dbReference type="EMBL" id="EFB76507.1"/>
    </source>
</evidence>
<protein>
    <recommendedName>
        <fullName evidence="3">RND efflux pump membrane fusion protein barrel-sandwich domain-containing protein</fullName>
    </recommendedName>
</protein>
<keyword evidence="2" id="KW-1185">Reference proteome</keyword>
<gene>
    <name evidence="1" type="ORF">SUBVAR_04875</name>
</gene>
<dbReference type="HOGENOM" id="CLU_1585617_0_0_9"/>
<reference evidence="1" key="1">
    <citation type="submission" date="2009-12" db="EMBL/GenBank/DDBJ databases">
        <authorList>
            <person name="Weinstock G."/>
            <person name="Sodergren E."/>
            <person name="Clifton S."/>
            <person name="Fulton L."/>
            <person name="Fulton B."/>
            <person name="Courtney L."/>
            <person name="Fronick C."/>
            <person name="Harrison M."/>
            <person name="Strong C."/>
            <person name="Farmer C."/>
            <person name="Delahaunty K."/>
            <person name="Markovic C."/>
            <person name="Hall O."/>
            <person name="Minx P."/>
            <person name="Tomlinson C."/>
            <person name="Mitreva M."/>
            <person name="Nelson J."/>
            <person name="Hou S."/>
            <person name="Wollam A."/>
            <person name="Pepin K.H."/>
            <person name="Johnson M."/>
            <person name="Bhonagiri V."/>
            <person name="Nash W.E."/>
            <person name="Warren W."/>
            <person name="Chinwalla A."/>
            <person name="Mardis E.R."/>
            <person name="Wilson R.K."/>
        </authorList>
    </citation>
    <scope>NUCLEOTIDE SEQUENCE [LARGE SCALE GENOMIC DNA]</scope>
    <source>
        <strain evidence="1">DSM 15176</strain>
    </source>
</reference>
<name>D1PKJ9_9FIRM</name>
<dbReference type="AlphaFoldDB" id="D1PKJ9"/>
<sequence length="168" mass="17602">MSLGASLFLRLPFGRGKIPAFSFACLRLITVGTILHVSQNKASGDAAVQRLSDADSAGNVTATATLPRGAWSAGAAQVSAITQSSRQDLVLPASAVHQDQEGNYVLVMEEKNTVLGLQYVLRRVSVSTIDSGDSTQAVSGALDSQAQVVVASSKPVQEGDRVKVDEKF</sequence>
<dbReference type="Gene3D" id="2.40.420.20">
    <property type="match status" value="1"/>
</dbReference>
<proteinExistence type="predicted"/>
<comment type="caution">
    <text evidence="1">The sequence shown here is derived from an EMBL/GenBank/DDBJ whole genome shotgun (WGS) entry which is preliminary data.</text>
</comment>
<dbReference type="STRING" id="411471.SUBVAR_04875"/>
<dbReference type="Proteomes" id="UP000003438">
    <property type="component" value="Unassembled WGS sequence"/>
</dbReference>